<dbReference type="PANTHER" id="PTHR30483:SF6">
    <property type="entry name" value="PERIPLASMIC BINDING PROTEIN OF ABC TRANSPORTER FOR NATURAL AMINO ACIDS"/>
    <property type="match status" value="1"/>
</dbReference>
<dbReference type="Pfam" id="PF13458">
    <property type="entry name" value="Peripla_BP_6"/>
    <property type="match status" value="1"/>
</dbReference>
<dbReference type="Gene3D" id="3.40.50.2300">
    <property type="match status" value="2"/>
</dbReference>
<dbReference type="AlphaFoldDB" id="A0A932M0L5"/>
<feature type="non-terminal residue" evidence="4">
    <location>
        <position position="1"/>
    </location>
</feature>
<proteinExistence type="inferred from homology"/>
<protein>
    <submittedName>
        <fullName evidence="4">ABC transporter substrate-binding protein</fullName>
    </submittedName>
</protein>
<comment type="caution">
    <text evidence="4">The sequence shown here is derived from an EMBL/GenBank/DDBJ whole genome shotgun (WGS) entry which is preliminary data.</text>
</comment>
<evidence type="ECO:0000313" key="4">
    <source>
        <dbReference type="EMBL" id="MBI3014769.1"/>
    </source>
</evidence>
<name>A0A932M0L5_UNCTE</name>
<dbReference type="SUPFAM" id="SSF53822">
    <property type="entry name" value="Periplasmic binding protein-like I"/>
    <property type="match status" value="1"/>
</dbReference>
<dbReference type="EMBL" id="JACPSX010000124">
    <property type="protein sequence ID" value="MBI3014769.1"/>
    <property type="molecule type" value="Genomic_DNA"/>
</dbReference>
<dbReference type="Proteomes" id="UP000741360">
    <property type="component" value="Unassembled WGS sequence"/>
</dbReference>
<organism evidence="4 5">
    <name type="scientific">Tectimicrobiota bacterium</name>
    <dbReference type="NCBI Taxonomy" id="2528274"/>
    <lineage>
        <taxon>Bacteria</taxon>
        <taxon>Pseudomonadati</taxon>
        <taxon>Nitrospinota/Tectimicrobiota group</taxon>
        <taxon>Candidatus Tectimicrobiota</taxon>
    </lineage>
</organism>
<evidence type="ECO:0000313" key="5">
    <source>
        <dbReference type="Proteomes" id="UP000741360"/>
    </source>
</evidence>
<evidence type="ECO:0000256" key="1">
    <source>
        <dbReference type="ARBA" id="ARBA00010062"/>
    </source>
</evidence>
<evidence type="ECO:0000256" key="2">
    <source>
        <dbReference type="ARBA" id="ARBA00022729"/>
    </source>
</evidence>
<evidence type="ECO:0000259" key="3">
    <source>
        <dbReference type="Pfam" id="PF13458"/>
    </source>
</evidence>
<reference evidence="4" key="1">
    <citation type="submission" date="2020-07" db="EMBL/GenBank/DDBJ databases">
        <title>Huge and variable diversity of episymbiotic CPR bacteria and DPANN archaea in groundwater ecosystems.</title>
        <authorList>
            <person name="He C.Y."/>
            <person name="Keren R."/>
            <person name="Whittaker M."/>
            <person name="Farag I.F."/>
            <person name="Doudna J."/>
            <person name="Cate J.H.D."/>
            <person name="Banfield J.F."/>
        </authorList>
    </citation>
    <scope>NUCLEOTIDE SEQUENCE</scope>
    <source>
        <strain evidence="4">NC_groundwater_717_Ag_S-0.2um_59_8</strain>
    </source>
</reference>
<dbReference type="PANTHER" id="PTHR30483">
    <property type="entry name" value="LEUCINE-SPECIFIC-BINDING PROTEIN"/>
    <property type="match status" value="1"/>
</dbReference>
<dbReference type="InterPro" id="IPR051010">
    <property type="entry name" value="BCAA_transport"/>
</dbReference>
<keyword evidence="2" id="KW-0732">Signal</keyword>
<sequence>KKIAVLHVNDEVGRYYKETMERKTKELGGEIIVVDAYENAGTDFRSQLTKVRAARPEILAILGTGTKALAQVVKQSAELGIKAQILSNSATEAAELIDVAGKAAEGIIYAIPAFDPDSKDPLVANFVKKYKEKAGKIPDNFAGSFHDAVKILALAIEKGGYDAEKMRSVLLTIKDFPGVTGKTTFLPNGDSIKPMTVRTIKGGKFVPYKG</sequence>
<dbReference type="InterPro" id="IPR028082">
    <property type="entry name" value="Peripla_BP_I"/>
</dbReference>
<comment type="similarity">
    <text evidence="1">Belongs to the leucine-binding protein family.</text>
</comment>
<accession>A0A932M0L5</accession>
<dbReference type="InterPro" id="IPR028081">
    <property type="entry name" value="Leu-bd"/>
</dbReference>
<feature type="domain" description="Leucine-binding protein" evidence="3">
    <location>
        <begin position="1"/>
        <end position="203"/>
    </location>
</feature>
<gene>
    <name evidence="4" type="ORF">HYY65_06870</name>
</gene>